<feature type="domain" description="PAC" evidence="21">
    <location>
        <begin position="467"/>
        <end position="519"/>
    </location>
</feature>
<evidence type="ECO:0000256" key="11">
    <source>
        <dbReference type="ARBA" id="ARBA00022777"/>
    </source>
</evidence>
<feature type="domain" description="PAS" evidence="20">
    <location>
        <begin position="644"/>
        <end position="688"/>
    </location>
</feature>
<evidence type="ECO:0000256" key="12">
    <source>
        <dbReference type="ARBA" id="ARBA00022989"/>
    </source>
</evidence>
<dbReference type="SUPFAM" id="SSF52172">
    <property type="entry name" value="CheY-like"/>
    <property type="match status" value="3"/>
</dbReference>
<feature type="modified residue" description="4-aspartylphosphate" evidence="16">
    <location>
        <position position="1589"/>
    </location>
</feature>
<feature type="domain" description="Histidine kinase" evidence="18">
    <location>
        <begin position="1293"/>
        <end position="1514"/>
    </location>
</feature>
<dbReference type="InterPro" id="IPR036641">
    <property type="entry name" value="HPT_dom_sf"/>
</dbReference>
<dbReference type="InterPro" id="IPR013655">
    <property type="entry name" value="PAS_fold_3"/>
</dbReference>
<dbReference type="Gene3D" id="2.10.70.100">
    <property type="match status" value="2"/>
</dbReference>
<feature type="domain" description="PAC" evidence="21">
    <location>
        <begin position="846"/>
        <end position="898"/>
    </location>
</feature>
<feature type="modified residue" description="Phosphohistidine" evidence="15">
    <location>
        <position position="55"/>
    </location>
</feature>
<comment type="caution">
    <text evidence="23">The sequence shown here is derived from an EMBL/GenBank/DDBJ whole genome shotgun (WGS) entry which is preliminary data.</text>
</comment>
<dbReference type="SUPFAM" id="SSF47384">
    <property type="entry name" value="Homodimeric domain of signal transducing histidine kinase"/>
    <property type="match status" value="1"/>
</dbReference>
<dbReference type="GO" id="GO:0005886">
    <property type="term" value="C:plasma membrane"/>
    <property type="evidence" value="ECO:0007669"/>
    <property type="project" value="UniProtKB-SubCell"/>
</dbReference>
<dbReference type="OrthoDB" id="5555106at2"/>
<dbReference type="EMBL" id="MPRL01000080">
    <property type="protein sequence ID" value="OOZ38601.1"/>
    <property type="molecule type" value="Genomic_DNA"/>
</dbReference>
<feature type="domain" description="Response regulatory" evidence="19">
    <location>
        <begin position="260"/>
        <end position="376"/>
    </location>
</feature>
<feature type="domain" description="PAC" evidence="21">
    <location>
        <begin position="974"/>
        <end position="1026"/>
    </location>
</feature>
<dbReference type="InterPro" id="IPR005467">
    <property type="entry name" value="His_kinase_dom"/>
</dbReference>
<evidence type="ECO:0000256" key="16">
    <source>
        <dbReference type="PROSITE-ProRule" id="PRU00169"/>
    </source>
</evidence>
<evidence type="ECO:0000256" key="5">
    <source>
        <dbReference type="ARBA" id="ARBA00022519"/>
    </source>
</evidence>
<feature type="domain" description="Response regulatory" evidence="19">
    <location>
        <begin position="1539"/>
        <end position="1656"/>
    </location>
</feature>
<dbReference type="Gene3D" id="1.10.287.130">
    <property type="match status" value="1"/>
</dbReference>
<dbReference type="PROSITE" id="PS50113">
    <property type="entry name" value="PAC"/>
    <property type="match status" value="6"/>
</dbReference>
<dbReference type="Gene3D" id="3.40.50.2300">
    <property type="match status" value="3"/>
</dbReference>
<dbReference type="Gene3D" id="3.30.450.20">
    <property type="entry name" value="PAS domain"/>
    <property type="match status" value="7"/>
</dbReference>
<dbReference type="InterPro" id="IPR003661">
    <property type="entry name" value="HisK_dim/P_dom"/>
</dbReference>
<evidence type="ECO:0000256" key="2">
    <source>
        <dbReference type="ARBA" id="ARBA00004429"/>
    </source>
</evidence>
<comment type="subcellular location">
    <subcellularLocation>
        <location evidence="2">Cell inner membrane</location>
        <topology evidence="2">Multi-pass membrane protein</topology>
    </subcellularLocation>
</comment>
<evidence type="ECO:0000256" key="6">
    <source>
        <dbReference type="ARBA" id="ARBA00022553"/>
    </source>
</evidence>
<evidence type="ECO:0000256" key="3">
    <source>
        <dbReference type="ARBA" id="ARBA00012438"/>
    </source>
</evidence>
<dbReference type="InterPro" id="IPR035965">
    <property type="entry name" value="PAS-like_dom_sf"/>
</dbReference>
<dbReference type="CDD" id="cd00156">
    <property type="entry name" value="REC"/>
    <property type="match status" value="1"/>
</dbReference>
<evidence type="ECO:0000259" key="19">
    <source>
        <dbReference type="PROSITE" id="PS50110"/>
    </source>
</evidence>
<dbReference type="NCBIfam" id="TIGR00229">
    <property type="entry name" value="sensory_box"/>
    <property type="match status" value="7"/>
</dbReference>
<dbReference type="InterPro" id="IPR000700">
    <property type="entry name" value="PAS-assoc_C"/>
</dbReference>
<dbReference type="SMART" id="SM00091">
    <property type="entry name" value="PAS"/>
    <property type="match status" value="6"/>
</dbReference>
<dbReference type="InterPro" id="IPR001789">
    <property type="entry name" value="Sig_transdc_resp-reg_receiver"/>
</dbReference>
<keyword evidence="13" id="KW-0902">Two-component regulatory system</keyword>
<dbReference type="InterPro" id="IPR003594">
    <property type="entry name" value="HATPase_dom"/>
</dbReference>
<dbReference type="PROSITE" id="PS50894">
    <property type="entry name" value="HPT"/>
    <property type="match status" value="1"/>
</dbReference>
<keyword evidence="4" id="KW-1003">Cell membrane</keyword>
<dbReference type="InterPro" id="IPR008207">
    <property type="entry name" value="Sig_transdc_His_kin_Hpt_dom"/>
</dbReference>
<keyword evidence="10" id="KW-0547">Nucleotide-binding</keyword>
<dbReference type="Gene3D" id="1.20.120.160">
    <property type="entry name" value="HPT domain"/>
    <property type="match status" value="1"/>
</dbReference>
<dbReference type="PROSITE" id="PS50110">
    <property type="entry name" value="RESPONSE_REGULATORY"/>
    <property type="match status" value="3"/>
</dbReference>
<dbReference type="SMART" id="SM00086">
    <property type="entry name" value="PAC"/>
    <property type="match status" value="7"/>
</dbReference>
<evidence type="ECO:0000256" key="1">
    <source>
        <dbReference type="ARBA" id="ARBA00000085"/>
    </source>
</evidence>
<dbReference type="GO" id="GO:0000155">
    <property type="term" value="F:phosphorelay sensor kinase activity"/>
    <property type="evidence" value="ECO:0007669"/>
    <property type="project" value="InterPro"/>
</dbReference>
<dbReference type="InterPro" id="IPR001610">
    <property type="entry name" value="PAC"/>
</dbReference>
<dbReference type="CDD" id="cd16922">
    <property type="entry name" value="HATPase_EvgS-ArcB-TorS-like"/>
    <property type="match status" value="1"/>
</dbReference>
<dbReference type="PANTHER" id="PTHR43304:SF1">
    <property type="entry name" value="PAC DOMAIN-CONTAINING PROTEIN"/>
    <property type="match status" value="1"/>
</dbReference>
<evidence type="ECO:0000256" key="13">
    <source>
        <dbReference type="ARBA" id="ARBA00023012"/>
    </source>
</evidence>
<accession>A0A1T2L0J6</accession>
<feature type="domain" description="Response regulatory" evidence="19">
    <location>
        <begin position="136"/>
        <end position="251"/>
    </location>
</feature>
<keyword evidence="14" id="KW-0472">Membrane</keyword>
<evidence type="ECO:0000256" key="4">
    <source>
        <dbReference type="ARBA" id="ARBA00022475"/>
    </source>
</evidence>
<dbReference type="Proteomes" id="UP000191110">
    <property type="component" value="Unassembled WGS sequence"/>
</dbReference>
<dbReference type="Pfam" id="PF13426">
    <property type="entry name" value="PAS_9"/>
    <property type="match status" value="4"/>
</dbReference>
<dbReference type="InterPro" id="IPR036097">
    <property type="entry name" value="HisK_dim/P_sf"/>
</dbReference>
<dbReference type="FunFam" id="2.10.70.100:FF:000001">
    <property type="entry name" value="Sensory transduction histidine kinase"/>
    <property type="match status" value="1"/>
</dbReference>
<dbReference type="SUPFAM" id="SSF47226">
    <property type="entry name" value="Histidine-containing phosphotransfer domain, HPT domain"/>
    <property type="match status" value="1"/>
</dbReference>
<feature type="domain" description="PAS" evidence="20">
    <location>
        <begin position="899"/>
        <end position="971"/>
    </location>
</feature>
<dbReference type="InterPro" id="IPR052162">
    <property type="entry name" value="Sensor_kinase/Photoreceptor"/>
</dbReference>
<dbReference type="Pfam" id="PF08447">
    <property type="entry name" value="PAS_3"/>
    <property type="match status" value="2"/>
</dbReference>
<feature type="modified residue" description="4-aspartylphosphate" evidence="16">
    <location>
        <position position="309"/>
    </location>
</feature>
<dbReference type="Pfam" id="PF00072">
    <property type="entry name" value="Response_reg"/>
    <property type="match status" value="2"/>
</dbReference>
<evidence type="ECO:0000256" key="15">
    <source>
        <dbReference type="PROSITE-ProRule" id="PRU00110"/>
    </source>
</evidence>
<dbReference type="PROSITE" id="PS50109">
    <property type="entry name" value="HIS_KIN"/>
    <property type="match status" value="1"/>
</dbReference>
<evidence type="ECO:0000256" key="8">
    <source>
        <dbReference type="ARBA" id="ARBA00022692"/>
    </source>
</evidence>
<evidence type="ECO:0000256" key="9">
    <source>
        <dbReference type="ARBA" id="ARBA00022737"/>
    </source>
</evidence>
<feature type="domain" description="PAS" evidence="20">
    <location>
        <begin position="1150"/>
        <end position="1220"/>
    </location>
</feature>
<evidence type="ECO:0000259" key="21">
    <source>
        <dbReference type="PROSITE" id="PS50113"/>
    </source>
</evidence>
<evidence type="ECO:0000313" key="24">
    <source>
        <dbReference type="Proteomes" id="UP000191110"/>
    </source>
</evidence>
<feature type="coiled-coil region" evidence="17">
    <location>
        <begin position="379"/>
        <end position="406"/>
    </location>
</feature>
<dbReference type="SUPFAM" id="SSF55874">
    <property type="entry name" value="ATPase domain of HSP90 chaperone/DNA topoisomerase II/histidine kinase"/>
    <property type="match status" value="1"/>
</dbReference>
<keyword evidence="24" id="KW-1185">Reference proteome</keyword>
<keyword evidence="12" id="KW-1133">Transmembrane helix</keyword>
<dbReference type="PANTHER" id="PTHR43304">
    <property type="entry name" value="PHYTOCHROME-LIKE PROTEIN CPH1"/>
    <property type="match status" value="1"/>
</dbReference>
<reference evidence="23 24" key="1">
    <citation type="submission" date="2016-11" db="EMBL/GenBank/DDBJ databases">
        <title>Mixed transmission modes and dynamic genome evolution in an obligate animal-bacterial symbiosis.</title>
        <authorList>
            <person name="Russell S.L."/>
            <person name="Corbett-Detig R.B."/>
            <person name="Cavanaugh C.M."/>
        </authorList>
    </citation>
    <scope>NUCLEOTIDE SEQUENCE [LARGE SCALE GENOMIC DNA]</scope>
    <source>
        <strain evidence="23">Sveles-Q1</strain>
    </source>
</reference>
<dbReference type="GO" id="GO:0000166">
    <property type="term" value="F:nucleotide binding"/>
    <property type="evidence" value="ECO:0007669"/>
    <property type="project" value="UniProtKB-KW"/>
</dbReference>
<dbReference type="Pfam" id="PF00512">
    <property type="entry name" value="HisKA"/>
    <property type="match status" value="1"/>
</dbReference>
<keyword evidence="11" id="KW-0418">Kinase</keyword>
<name>A0A1T2L0J6_9GAMM</name>
<gene>
    <name evidence="23" type="ORF">BOW53_14990</name>
</gene>
<evidence type="ECO:0000256" key="7">
    <source>
        <dbReference type="ARBA" id="ARBA00022679"/>
    </source>
</evidence>
<evidence type="ECO:0000259" key="22">
    <source>
        <dbReference type="PROSITE" id="PS50894"/>
    </source>
</evidence>
<dbReference type="FunFam" id="3.30.565.10:FF:000010">
    <property type="entry name" value="Sensor histidine kinase RcsC"/>
    <property type="match status" value="1"/>
</dbReference>
<dbReference type="CDD" id="cd00082">
    <property type="entry name" value="HisKA"/>
    <property type="match status" value="1"/>
</dbReference>
<keyword evidence="5" id="KW-0997">Cell inner membrane</keyword>
<dbReference type="RefSeq" id="WP_078484898.1">
    <property type="nucleotide sequence ID" value="NZ_MPRL01000080.1"/>
</dbReference>
<dbReference type="InterPro" id="IPR036890">
    <property type="entry name" value="HATPase_C_sf"/>
</dbReference>
<dbReference type="Pfam" id="PF02518">
    <property type="entry name" value="HATPase_c"/>
    <property type="match status" value="1"/>
</dbReference>
<protein>
    <recommendedName>
        <fullName evidence="3">histidine kinase</fullName>
        <ecNumber evidence="3">2.7.13.3</ecNumber>
    </recommendedName>
</protein>
<dbReference type="PRINTS" id="PR00344">
    <property type="entry name" value="BCTRLSENSOR"/>
</dbReference>
<evidence type="ECO:0000256" key="14">
    <source>
        <dbReference type="ARBA" id="ARBA00023136"/>
    </source>
</evidence>
<dbReference type="FunFam" id="3.30.450.20:FF:000088">
    <property type="entry name" value="Sensory transduction histidine kinase"/>
    <property type="match status" value="1"/>
</dbReference>
<dbReference type="SMART" id="SM00388">
    <property type="entry name" value="HisKA"/>
    <property type="match status" value="1"/>
</dbReference>
<keyword evidence="17" id="KW-0175">Coiled coil</keyword>
<dbReference type="CDD" id="cd00130">
    <property type="entry name" value="PAS"/>
    <property type="match status" value="7"/>
</dbReference>
<organism evidence="23 24">
    <name type="scientific">Solemya pervernicosa gill symbiont</name>
    <dbReference type="NCBI Taxonomy" id="642797"/>
    <lineage>
        <taxon>Bacteria</taxon>
        <taxon>Pseudomonadati</taxon>
        <taxon>Pseudomonadota</taxon>
        <taxon>Gammaproteobacteria</taxon>
        <taxon>sulfur-oxidizing symbionts</taxon>
    </lineage>
</organism>
<dbReference type="EC" id="2.7.13.3" evidence="3"/>
<proteinExistence type="predicted"/>
<evidence type="ECO:0000256" key="17">
    <source>
        <dbReference type="SAM" id="Coils"/>
    </source>
</evidence>
<keyword evidence="9" id="KW-0677">Repeat</keyword>
<dbReference type="InterPro" id="IPR000014">
    <property type="entry name" value="PAS"/>
</dbReference>
<dbReference type="InterPro" id="IPR013656">
    <property type="entry name" value="PAS_4"/>
</dbReference>
<feature type="domain" description="PAS" evidence="20">
    <location>
        <begin position="545"/>
        <end position="592"/>
    </location>
</feature>
<feature type="domain" description="PAC" evidence="21">
    <location>
        <begin position="717"/>
        <end position="770"/>
    </location>
</feature>
<dbReference type="SMART" id="SM00448">
    <property type="entry name" value="REC"/>
    <property type="match status" value="3"/>
</dbReference>
<dbReference type="SUPFAM" id="SSF55785">
    <property type="entry name" value="PYP-like sensor domain (PAS domain)"/>
    <property type="match status" value="7"/>
</dbReference>
<sequence>MENNKSEIEARLSALVTSYRAGLPAKVDELRSDWYQLSEGAWSDDQAAQLLLSLHNLAGSGATYGFSELSAYASGFERLLETVVKQRQVSAEVGEQVDLILDVLKQSANSSDDDPFWRDFVGLERPQQQYVDSRIVLVVIPHNEALREAVVACLESHAFQAMVVESIGSVIEWIRTESALAVVLDELPEEDGGYCEVPTGLSRAVSCPPSIMVSGQYDAESRLAAARVGINRYLTTPLKSIELVEALDDFSLEASDSNGRVLIVDDDVNIAVLYSAFLEQAGMTVRHLANPLQTLETIESFQPDLIMMDLNMPQCNGMECASVIRQFRHLDDTPILYVAGYGDDALRLEAMSRGGEEFIDKPVDPYHLVRTVRAWLVRSGRTHRQKARAETNLRELERQKFALDQHSIVSIADSSGKITYANEKFVQISGYSLDELLGENHNVVNSGTHSKSFFIDMWQTIASGKVWHGELSNRAKDGAIYWVDSTIVPYMDERGVPYQYVSIRTDITERKLLHEELQKNEERLNRSQTFANIGTWDWNIESGELYWSERIAPLFGYQNRLVDTTYENFVNAIHPDDRDAVLGAVNARVEEGAEYNIEHRVVWDDGTVHWLLEKGDVVRDGAGKALKMLGVVQDVTARKEAEEALNRFKTTLDVTQDCVFMIDPGSLTFFYVNQGAIDQVGYSEQELLTMHPWTIKPDYDERKFRSLIEPLLLGGQSSIAFETIHEHKDGSLIPVDIVLQLVAPEGEPTRFVAIVRNVTERKRIETALQTSRNMMQSVLDTIPVRVFWKDRESVYLGCNNHFAADAGINHPKDIIGKTDLELPWPEQAELYRADDAITISSEESKLNYEEQQDRSDGSRNWVETSKVPLRDGEGEIIGVLGTYHDITDRKLAEKALQVSEARLRDAQRIGHIGNWSWDVESGYLHWSDEIFRIFGRSPSEFEPTYEHFFETIHPDDVECIKRSEEKAFAQGKKHSIDHRIVMPDGEIRWVHEEAEAVMGKEGNPISLVGTVQDITDRKRADIELERQKVLFESLFRDIPDAMVYANPDRVVQMCNPALTRVFGYQADEVVGEKTSILYESEAEFIRQGEQRLNLSATESRLPYEVAYQRKDGDVFPGETVGTAIKNQQGETIGYIGVIRDITDRKEAEQSLKVFRQVFDTSKQGIGISDRAGKIIYINRAHEVASGYRLEEVVGKPFSIFLSEETAAAKEPEILAAIKRGESWSNLLPQQRKDGSKFVSFSNISYVPDAAGNPQYLFNIFDDYTDELARQQELNLAKEQAEQANRAKSEFLSSMSHELRTPMNAILGFAQLLEMESDQLSEDHLDNVNEIVTAGGHLLDLINEVLDLARIEAGRVELNMENVAIREVLEEAKTLIRPLAEQRRINIVDAMSCSTEMTLHADRVRLKQVLINLLSNAVKYNREGGTIELSCGCDVEQDERICLTVRDTGMGIPFEQIESLFTPFNRLGAENSEVEGTGIGLVITKQLVEMMGGEVGCESTPGEGSNFTVSFPFDHSRYESVSASGSIGVEAGLSSDRDYSVLYVEDNPANIRLMNTALVRRGNINLMTAHTAELGLDLAEAHQPDVIILDINLPGISGMEALERIKVSEKLCNTPVIALSADAMQSSIDRGLEAGFYRYLTKPIDIQALFESLDASIEAAREQ</sequence>
<dbReference type="Pfam" id="PF08448">
    <property type="entry name" value="PAS_4"/>
    <property type="match status" value="1"/>
</dbReference>
<comment type="caution">
    <text evidence="16">Lacks conserved residue(s) required for the propagation of feature annotation.</text>
</comment>
<feature type="domain" description="PAS" evidence="20">
    <location>
        <begin position="1027"/>
        <end position="1099"/>
    </location>
</feature>
<dbReference type="InterPro" id="IPR011006">
    <property type="entry name" value="CheY-like_superfamily"/>
</dbReference>
<feature type="domain" description="PAC" evidence="21">
    <location>
        <begin position="595"/>
        <end position="647"/>
    </location>
</feature>
<dbReference type="InterPro" id="IPR004358">
    <property type="entry name" value="Sig_transdc_His_kin-like_C"/>
</dbReference>
<evidence type="ECO:0000256" key="10">
    <source>
        <dbReference type="ARBA" id="ARBA00022741"/>
    </source>
</evidence>
<dbReference type="PROSITE" id="PS50112">
    <property type="entry name" value="PAS"/>
    <property type="match status" value="6"/>
</dbReference>
<feature type="domain" description="HPt" evidence="22">
    <location>
        <begin position="15"/>
        <end position="114"/>
    </location>
</feature>
<feature type="domain" description="PAC" evidence="21">
    <location>
        <begin position="1101"/>
        <end position="1153"/>
    </location>
</feature>
<keyword evidence="7" id="KW-0808">Transferase</keyword>
<evidence type="ECO:0000259" key="18">
    <source>
        <dbReference type="PROSITE" id="PS50109"/>
    </source>
</evidence>
<comment type="catalytic activity">
    <reaction evidence="1">
        <text>ATP + protein L-histidine = ADP + protein N-phospho-L-histidine.</text>
        <dbReference type="EC" id="2.7.13.3"/>
    </reaction>
</comment>
<keyword evidence="8" id="KW-0812">Transmembrane</keyword>
<dbReference type="SMART" id="SM00387">
    <property type="entry name" value="HATPase_c"/>
    <property type="match status" value="1"/>
</dbReference>
<dbReference type="Gene3D" id="3.30.565.10">
    <property type="entry name" value="Histidine kinase-like ATPase, C-terminal domain"/>
    <property type="match status" value="1"/>
</dbReference>
<evidence type="ECO:0000313" key="23">
    <source>
        <dbReference type="EMBL" id="OOZ38601.1"/>
    </source>
</evidence>
<feature type="domain" description="PAS" evidence="20">
    <location>
        <begin position="409"/>
        <end position="440"/>
    </location>
</feature>
<evidence type="ECO:0000259" key="20">
    <source>
        <dbReference type="PROSITE" id="PS50112"/>
    </source>
</evidence>
<keyword evidence="6 16" id="KW-0597">Phosphoprotein</keyword>